<keyword evidence="4" id="KW-1185">Reference proteome</keyword>
<sequence length="331" mass="36897">MDKADAERVFGAAAREALNAFPIASADLRLVAVRENVTFQVTDRDDGATYVLRLHRPGYHTLDELNAERVWVRALTGAGIAVPAPVATRDGREYVTVAIHGTGERRHAGMLRWTEGRLLSDVLQEVADHGVLLGYFEQLGAITASLHNQASAWQAPPGFHRHALDRDGLMGDTPFWGPFWDHALLTAGERRLLLDTRERVRGALDRHGKQPSLYSLIHADMHPGNILVDGDRLTVIDFDDAAFGWHLYDIAVALIHHQTAPAFDAIETAFLQGYRGVRAISDDVLALLPMFRLVRGMAQIGWYHQRPEHNPPPFFDEMKARVCAQCEALRV</sequence>
<evidence type="ECO:0000313" key="3">
    <source>
        <dbReference type="EMBL" id="TXL71340.1"/>
    </source>
</evidence>
<reference evidence="3 4" key="1">
    <citation type="submission" date="2019-06" db="EMBL/GenBank/DDBJ databases">
        <title>New taxonomy in bacterial strain CC-CFT640, isolated from vineyard.</title>
        <authorList>
            <person name="Lin S.-Y."/>
            <person name="Tsai C.-F."/>
            <person name="Young C.-C."/>
        </authorList>
    </citation>
    <scope>NUCLEOTIDE SEQUENCE [LARGE SCALE GENOMIC DNA]</scope>
    <source>
        <strain evidence="3 4">CC-CFT640</strain>
    </source>
</reference>
<comment type="caution">
    <text evidence="3">The sequence shown here is derived from an EMBL/GenBank/DDBJ whole genome shotgun (WGS) entry which is preliminary data.</text>
</comment>
<dbReference type="EMBL" id="VDUZ01000045">
    <property type="protein sequence ID" value="TXL71340.1"/>
    <property type="molecule type" value="Genomic_DNA"/>
</dbReference>
<dbReference type="InterPro" id="IPR011009">
    <property type="entry name" value="Kinase-like_dom_sf"/>
</dbReference>
<keyword evidence="3" id="KW-0808">Transferase</keyword>
<evidence type="ECO:0000259" key="2">
    <source>
        <dbReference type="Pfam" id="PF01636"/>
    </source>
</evidence>
<dbReference type="AlphaFoldDB" id="A0A5C8PCR2"/>
<dbReference type="OrthoDB" id="241498at2"/>
<organism evidence="3 4">
    <name type="scientific">Vineibacter terrae</name>
    <dbReference type="NCBI Taxonomy" id="2586908"/>
    <lineage>
        <taxon>Bacteria</taxon>
        <taxon>Pseudomonadati</taxon>
        <taxon>Pseudomonadota</taxon>
        <taxon>Alphaproteobacteria</taxon>
        <taxon>Hyphomicrobiales</taxon>
        <taxon>Vineibacter</taxon>
    </lineage>
</organism>
<proteinExistence type="inferred from homology"/>
<dbReference type="SUPFAM" id="SSF56112">
    <property type="entry name" value="Protein kinase-like (PK-like)"/>
    <property type="match status" value="1"/>
</dbReference>
<comment type="similarity">
    <text evidence="1">Belongs to the pseudomonas-type ThrB family.</text>
</comment>
<dbReference type="Gene3D" id="3.90.1200.10">
    <property type="match status" value="1"/>
</dbReference>
<gene>
    <name evidence="3" type="ORF">FHP25_30745</name>
</gene>
<dbReference type="GO" id="GO:0004413">
    <property type="term" value="F:homoserine kinase activity"/>
    <property type="evidence" value="ECO:0007669"/>
    <property type="project" value="TreeGrafter"/>
</dbReference>
<dbReference type="InterPro" id="IPR002575">
    <property type="entry name" value="Aminoglycoside_PTrfase"/>
</dbReference>
<feature type="domain" description="Aminoglycoside phosphotransferase" evidence="2">
    <location>
        <begin position="34"/>
        <end position="279"/>
    </location>
</feature>
<dbReference type="RefSeq" id="WP_147850828.1">
    <property type="nucleotide sequence ID" value="NZ_VDUZ01000045.1"/>
</dbReference>
<name>A0A5C8PCR2_9HYPH</name>
<dbReference type="GO" id="GO:0009088">
    <property type="term" value="P:threonine biosynthetic process"/>
    <property type="evidence" value="ECO:0007669"/>
    <property type="project" value="TreeGrafter"/>
</dbReference>
<accession>A0A5C8PCR2</accession>
<evidence type="ECO:0000256" key="1">
    <source>
        <dbReference type="ARBA" id="ARBA00038240"/>
    </source>
</evidence>
<dbReference type="InterPro" id="IPR050249">
    <property type="entry name" value="Pseudomonas-type_ThrB"/>
</dbReference>
<dbReference type="Pfam" id="PF01636">
    <property type="entry name" value="APH"/>
    <property type="match status" value="1"/>
</dbReference>
<evidence type="ECO:0000313" key="4">
    <source>
        <dbReference type="Proteomes" id="UP000321638"/>
    </source>
</evidence>
<dbReference type="PANTHER" id="PTHR21064:SF6">
    <property type="entry name" value="AMINOGLYCOSIDE PHOSPHOTRANSFERASE DOMAIN-CONTAINING PROTEIN"/>
    <property type="match status" value="1"/>
</dbReference>
<dbReference type="Proteomes" id="UP000321638">
    <property type="component" value="Unassembled WGS sequence"/>
</dbReference>
<protein>
    <submittedName>
        <fullName evidence="3">Aminoglycoside phosphotransferase</fullName>
    </submittedName>
</protein>
<dbReference type="PANTHER" id="PTHR21064">
    <property type="entry name" value="AMINOGLYCOSIDE PHOSPHOTRANSFERASE DOMAIN-CONTAINING PROTEIN-RELATED"/>
    <property type="match status" value="1"/>
</dbReference>